<dbReference type="Proteomes" id="UP000069935">
    <property type="component" value="Chromosome 1"/>
</dbReference>
<evidence type="ECO:0000313" key="2">
    <source>
        <dbReference type="Proteomes" id="UP000069935"/>
    </source>
</evidence>
<dbReference type="AlphaFoldDB" id="A0AAC8VWS3"/>
<dbReference type="Gene3D" id="3.10.20.30">
    <property type="match status" value="1"/>
</dbReference>
<dbReference type="InterPro" id="IPR052045">
    <property type="entry name" value="Sulfur_Carrier/Prot_Modifier"/>
</dbReference>
<dbReference type="PANTHER" id="PTHR38031:SF1">
    <property type="entry name" value="SULFUR CARRIER PROTEIN CYSO"/>
    <property type="match status" value="1"/>
</dbReference>
<sequence>MTNAEVIIRVPTPLRGFVGGSDQVTVPGTTVREALAALTAGQEAFRDRLFTAEGDLRRFVNVYLGRDDVRRLGGLEAALPAGATLTLMVALAGG</sequence>
<dbReference type="KEGG" id="ati:AL072_07610"/>
<accession>A0AAC8VWS3</accession>
<keyword evidence="2" id="KW-1185">Reference proteome</keyword>
<name>A0AAC8VWS3_9PROT</name>
<dbReference type="InterPro" id="IPR012675">
    <property type="entry name" value="Beta-grasp_dom_sf"/>
</dbReference>
<dbReference type="InterPro" id="IPR003749">
    <property type="entry name" value="ThiS/MoaD-like"/>
</dbReference>
<dbReference type="Pfam" id="PF02597">
    <property type="entry name" value="ThiS"/>
    <property type="match status" value="1"/>
</dbReference>
<gene>
    <name evidence="1" type="ORF">AL072_07610</name>
</gene>
<dbReference type="InterPro" id="IPR016155">
    <property type="entry name" value="Mopterin_synth/thiamin_S_b"/>
</dbReference>
<reference evidence="2" key="1">
    <citation type="submission" date="2015-08" db="EMBL/GenBank/DDBJ databases">
        <title>Complete Genome Sequence of Azospirillum thiophilum BV-S.</title>
        <authorList>
            <person name="Fomenkov A."/>
            <person name="Vincze T."/>
            <person name="Grabovich M."/>
            <person name="Dubinina G."/>
            <person name="Orlova M."/>
            <person name="Belousova E."/>
            <person name="Roberts R.J."/>
        </authorList>
    </citation>
    <scope>NUCLEOTIDE SEQUENCE [LARGE SCALE GENOMIC DNA]</scope>
    <source>
        <strain evidence="2">BV-S</strain>
    </source>
</reference>
<proteinExistence type="predicted"/>
<evidence type="ECO:0000313" key="1">
    <source>
        <dbReference type="EMBL" id="ALG70803.1"/>
    </source>
</evidence>
<dbReference type="RefSeq" id="WP_045580835.1">
    <property type="nucleotide sequence ID" value="NZ_CP012401.1"/>
</dbReference>
<reference evidence="1 2" key="2">
    <citation type="journal article" date="2016" name="Genome Announc.">
        <title>Complete Genome Sequence of a Strain of Azospirillum thiophilum Isolated from a Sulfide Spring.</title>
        <authorList>
            <person name="Fomenkov A."/>
            <person name="Vincze T."/>
            <person name="Grabovich M."/>
            <person name="Anton B.P."/>
            <person name="Dubinina G."/>
            <person name="Orlova M."/>
            <person name="Belousova E."/>
            <person name="Roberts R.J."/>
        </authorList>
    </citation>
    <scope>NUCLEOTIDE SEQUENCE [LARGE SCALE GENOMIC DNA]</scope>
    <source>
        <strain evidence="1 2">BV-S</strain>
    </source>
</reference>
<dbReference type="SUPFAM" id="SSF54285">
    <property type="entry name" value="MoaD/ThiS"/>
    <property type="match status" value="1"/>
</dbReference>
<dbReference type="EMBL" id="CP012401">
    <property type="protein sequence ID" value="ALG70803.1"/>
    <property type="molecule type" value="Genomic_DNA"/>
</dbReference>
<protein>
    <submittedName>
        <fullName evidence="1">Thiamine biosynthesis protein ThiS</fullName>
    </submittedName>
</protein>
<dbReference type="PANTHER" id="PTHR38031">
    <property type="entry name" value="SULFUR CARRIER PROTEIN SLR0821-RELATED"/>
    <property type="match status" value="1"/>
</dbReference>
<organism evidence="1 2">
    <name type="scientific">Azospirillum thiophilum</name>
    <dbReference type="NCBI Taxonomy" id="528244"/>
    <lineage>
        <taxon>Bacteria</taxon>
        <taxon>Pseudomonadati</taxon>
        <taxon>Pseudomonadota</taxon>
        <taxon>Alphaproteobacteria</taxon>
        <taxon>Rhodospirillales</taxon>
        <taxon>Azospirillaceae</taxon>
        <taxon>Azospirillum</taxon>
    </lineage>
</organism>